<dbReference type="Proteomes" id="UP000741013">
    <property type="component" value="Unassembled WGS sequence"/>
</dbReference>
<dbReference type="InterPro" id="IPR025736">
    <property type="entry name" value="PucR_C-HTH_dom"/>
</dbReference>
<dbReference type="EMBL" id="JAGGMS010000001">
    <property type="protein sequence ID" value="MBP2180908.1"/>
    <property type="molecule type" value="Genomic_DNA"/>
</dbReference>
<evidence type="ECO:0000313" key="3">
    <source>
        <dbReference type="EMBL" id="MBP2180908.1"/>
    </source>
</evidence>
<reference evidence="3 4" key="1">
    <citation type="submission" date="2021-03" db="EMBL/GenBank/DDBJ databases">
        <title>Sequencing the genomes of 1000 actinobacteria strains.</title>
        <authorList>
            <person name="Klenk H.-P."/>
        </authorList>
    </citation>
    <scope>NUCLEOTIDE SEQUENCE [LARGE SCALE GENOMIC DNA]</scope>
    <source>
        <strain evidence="3 4">DSM 45510</strain>
    </source>
</reference>
<protein>
    <submittedName>
        <fullName evidence="3">Purine catabolism regulator</fullName>
    </submittedName>
</protein>
<dbReference type="Pfam" id="PF07905">
    <property type="entry name" value="PucR"/>
    <property type="match status" value="1"/>
</dbReference>
<feature type="domain" description="PucR C-terminal helix-turn-helix" evidence="2">
    <location>
        <begin position="403"/>
        <end position="460"/>
    </location>
</feature>
<dbReference type="PANTHER" id="PTHR33744">
    <property type="entry name" value="CARBOHYDRATE DIACID REGULATOR"/>
    <property type="match status" value="1"/>
</dbReference>
<dbReference type="InterPro" id="IPR051448">
    <property type="entry name" value="CdaR-like_regulators"/>
</dbReference>
<dbReference type="Pfam" id="PF13556">
    <property type="entry name" value="HTH_30"/>
    <property type="match status" value="1"/>
</dbReference>
<dbReference type="InterPro" id="IPR042070">
    <property type="entry name" value="PucR_C-HTH_sf"/>
</dbReference>
<sequence>MALSLRQLAEAEGLRVLAGSAGLDRTIGWVHPTELLDPTAFLDGGELLLTTGLALDAVFGSYVDRLVAAGVAGIGFGSGVIHPRVPPGLVAAAESAGLPLLEVPRETPFIAITKAVSAAVAADEYATVVRTGRGQQELTRAAVGRGGPAAVVRRLARLVDGWVLLLDSGTPVEAAPAAARAHAAGLEVSELRGTRGVRLPSGDEVVLHSLDARTVLAVGRPEPLDAADQFIVNTAASLLSLALQRNREQSGVLGQLRSGLLDLLLSNEDLGARTIRGLWPSLPAPPWRFAVVVGAAPARRAFADAMADSFCVARESMLVVVGADPSQVEPLARRLGLHAGLSPATAAPVAYRQAGQAAHAARARRVPLLDFEEYAGSGLLSLLPEESAALFAESLLSPLSADLVEALRCWLEEHGNNDAAATRLGIHRHTLRNRLRKVEALTGRNLSSPGVRAEFWVALSVAGAHRG</sequence>
<feature type="domain" description="Purine catabolism PurC-like" evidence="1">
    <location>
        <begin position="7"/>
        <end position="119"/>
    </location>
</feature>
<evidence type="ECO:0000313" key="4">
    <source>
        <dbReference type="Proteomes" id="UP000741013"/>
    </source>
</evidence>
<gene>
    <name evidence="3" type="ORF">JOM49_002434</name>
</gene>
<name>A0ABS4PPY5_9PSEU</name>
<evidence type="ECO:0000259" key="2">
    <source>
        <dbReference type="Pfam" id="PF13556"/>
    </source>
</evidence>
<dbReference type="Gene3D" id="1.10.10.2840">
    <property type="entry name" value="PucR C-terminal helix-turn-helix domain"/>
    <property type="match status" value="1"/>
</dbReference>
<organism evidence="3 4">
    <name type="scientific">Amycolatopsis magusensis</name>
    <dbReference type="NCBI Taxonomy" id="882444"/>
    <lineage>
        <taxon>Bacteria</taxon>
        <taxon>Bacillati</taxon>
        <taxon>Actinomycetota</taxon>
        <taxon>Actinomycetes</taxon>
        <taxon>Pseudonocardiales</taxon>
        <taxon>Pseudonocardiaceae</taxon>
        <taxon>Amycolatopsis</taxon>
    </lineage>
</organism>
<accession>A0ABS4PPY5</accession>
<comment type="caution">
    <text evidence="3">The sequence shown here is derived from an EMBL/GenBank/DDBJ whole genome shotgun (WGS) entry which is preliminary data.</text>
</comment>
<proteinExistence type="predicted"/>
<evidence type="ECO:0000259" key="1">
    <source>
        <dbReference type="Pfam" id="PF07905"/>
    </source>
</evidence>
<dbReference type="SUPFAM" id="SSF46689">
    <property type="entry name" value="Homeodomain-like"/>
    <property type="match status" value="1"/>
</dbReference>
<dbReference type="InterPro" id="IPR012914">
    <property type="entry name" value="PucR_dom"/>
</dbReference>
<keyword evidence="4" id="KW-1185">Reference proteome</keyword>
<dbReference type="RefSeq" id="WP_209664393.1">
    <property type="nucleotide sequence ID" value="NZ_JAGGMS010000001.1"/>
</dbReference>
<dbReference type="PANTHER" id="PTHR33744:SF1">
    <property type="entry name" value="DNA-BINDING TRANSCRIPTIONAL ACTIVATOR ADER"/>
    <property type="match status" value="1"/>
</dbReference>
<dbReference type="InterPro" id="IPR009057">
    <property type="entry name" value="Homeodomain-like_sf"/>
</dbReference>